<gene>
    <name evidence="2" type="ORF">GcM3_065024</name>
</gene>
<comment type="caution">
    <text evidence="2">The sequence shown here is derived from an EMBL/GenBank/DDBJ whole genome shotgun (WGS) entry which is preliminary data.</text>
</comment>
<accession>A0A420IUT9</accession>
<dbReference type="PANTHER" id="PTHR38849">
    <property type="entry name" value="SMALL SECRETED PROTEIN"/>
    <property type="match status" value="1"/>
</dbReference>
<feature type="signal peptide" evidence="1">
    <location>
        <begin position="1"/>
        <end position="18"/>
    </location>
</feature>
<keyword evidence="3" id="KW-1185">Reference proteome</keyword>
<feature type="chain" id="PRO_5019209082" evidence="1">
    <location>
        <begin position="19"/>
        <end position="177"/>
    </location>
</feature>
<sequence>MKLISTLTALTLIMSVVSSPLAQDSKTGPDLNRRSVLSSQKYKDLQISDGVAGNAEQEAAIRFEGIDLNNLASVSDEDVKLIKGIHDVAENAELKAFEPAIAKASGPELDALKIGKIKNKVLKTSATVLQLQIRMEKGEKIDPEDFKIQKKKKDANIALDKKASGKESKGVDFNGSN</sequence>
<reference evidence="2 3" key="1">
    <citation type="journal article" date="2018" name="BMC Genomics">
        <title>Comparative genome analyses reveal sequence features reflecting distinct modes of host-adaptation between dicot and monocot powdery mildew.</title>
        <authorList>
            <person name="Wu Y."/>
            <person name="Ma X."/>
            <person name="Pan Z."/>
            <person name="Kale S.D."/>
            <person name="Song Y."/>
            <person name="King H."/>
            <person name="Zhang Q."/>
            <person name="Presley C."/>
            <person name="Deng X."/>
            <person name="Wei C.I."/>
            <person name="Xiao S."/>
        </authorList>
    </citation>
    <scope>NUCLEOTIDE SEQUENCE [LARGE SCALE GENOMIC DNA]</scope>
    <source>
        <strain evidence="2">UMSG3</strain>
    </source>
</reference>
<name>A0A420IUT9_9PEZI</name>
<evidence type="ECO:0000256" key="1">
    <source>
        <dbReference type="SAM" id="SignalP"/>
    </source>
</evidence>
<dbReference type="PANTHER" id="PTHR38849:SF1">
    <property type="entry name" value="SMALL SECRETED PROTEIN"/>
    <property type="match status" value="1"/>
</dbReference>
<organism evidence="2 3">
    <name type="scientific">Golovinomyces cichoracearum</name>
    <dbReference type="NCBI Taxonomy" id="62708"/>
    <lineage>
        <taxon>Eukaryota</taxon>
        <taxon>Fungi</taxon>
        <taxon>Dikarya</taxon>
        <taxon>Ascomycota</taxon>
        <taxon>Pezizomycotina</taxon>
        <taxon>Leotiomycetes</taxon>
        <taxon>Erysiphales</taxon>
        <taxon>Erysiphaceae</taxon>
        <taxon>Golovinomyces</taxon>
    </lineage>
</organism>
<dbReference type="Proteomes" id="UP000283383">
    <property type="component" value="Unassembled WGS sequence"/>
</dbReference>
<evidence type="ECO:0000313" key="2">
    <source>
        <dbReference type="EMBL" id="RKF78294.1"/>
    </source>
</evidence>
<protein>
    <submittedName>
        <fullName evidence="2">Putative small secreted protein</fullName>
    </submittedName>
</protein>
<dbReference type="AlphaFoldDB" id="A0A420IUT9"/>
<evidence type="ECO:0000313" key="3">
    <source>
        <dbReference type="Proteomes" id="UP000283383"/>
    </source>
</evidence>
<keyword evidence="1" id="KW-0732">Signal</keyword>
<dbReference type="EMBL" id="MCBQ01006555">
    <property type="protein sequence ID" value="RKF78294.1"/>
    <property type="molecule type" value="Genomic_DNA"/>
</dbReference>
<proteinExistence type="predicted"/>